<dbReference type="PANTHER" id="PTHR11250:SF5">
    <property type="entry name" value="PROTACHYKININ-1-LIKE ISOFORM X1-RELATED"/>
    <property type="match status" value="1"/>
</dbReference>
<evidence type="ECO:0000256" key="7">
    <source>
        <dbReference type="SAM" id="MobiDB-lite"/>
    </source>
</evidence>
<keyword evidence="5 8" id="KW-0732">Signal</keyword>
<reference evidence="9 10" key="1">
    <citation type="submission" date="2020-06" db="EMBL/GenBank/DDBJ databases">
        <authorList>
            <consortium name="Wellcome Sanger Institute Data Sharing"/>
        </authorList>
    </citation>
    <scope>NUCLEOTIDE SEQUENCE [LARGE SCALE GENOMIC DNA]</scope>
</reference>
<reference evidence="9" key="2">
    <citation type="submission" date="2025-08" db="UniProtKB">
        <authorList>
            <consortium name="Ensembl"/>
        </authorList>
    </citation>
    <scope>IDENTIFICATION</scope>
</reference>
<evidence type="ECO:0000256" key="6">
    <source>
        <dbReference type="ARBA" id="ARBA00022815"/>
    </source>
</evidence>
<feature type="region of interest" description="Disordered" evidence="7">
    <location>
        <begin position="93"/>
        <end position="112"/>
    </location>
</feature>
<dbReference type="PANTHER" id="PTHR11250">
    <property type="entry name" value="TACHYKININ"/>
    <property type="match status" value="1"/>
</dbReference>
<evidence type="ECO:0000256" key="3">
    <source>
        <dbReference type="ARBA" id="ARBA00022525"/>
    </source>
</evidence>
<dbReference type="GO" id="GO:0005576">
    <property type="term" value="C:extracellular region"/>
    <property type="evidence" value="ECO:0007669"/>
    <property type="project" value="UniProtKB-SubCell"/>
</dbReference>
<reference evidence="9" key="3">
    <citation type="submission" date="2025-09" db="UniProtKB">
        <authorList>
            <consortium name="Ensembl"/>
        </authorList>
    </citation>
    <scope>IDENTIFICATION</scope>
</reference>
<keyword evidence="4" id="KW-0165">Cleavage on pair of basic residues</keyword>
<keyword evidence="6" id="KW-0027">Amidation</keyword>
<dbReference type="AlphaFoldDB" id="A0AAY4DI17"/>
<keyword evidence="3" id="KW-0964">Secreted</keyword>
<comment type="similarity">
    <text evidence="2">Belongs to the tachykinin family.</text>
</comment>
<evidence type="ECO:0000256" key="2">
    <source>
        <dbReference type="ARBA" id="ARBA00007518"/>
    </source>
</evidence>
<evidence type="ECO:0000256" key="4">
    <source>
        <dbReference type="ARBA" id="ARBA00022685"/>
    </source>
</evidence>
<proteinExistence type="inferred from homology"/>
<keyword evidence="10" id="KW-1185">Reference proteome</keyword>
<comment type="subcellular location">
    <subcellularLocation>
        <location evidence="1">Secreted</location>
    </subcellularLocation>
</comment>
<evidence type="ECO:0000313" key="9">
    <source>
        <dbReference type="Ensembl" id="ENSDCDP00010044799.1"/>
    </source>
</evidence>
<feature type="signal peptide" evidence="8">
    <location>
        <begin position="1"/>
        <end position="25"/>
    </location>
</feature>
<dbReference type="Proteomes" id="UP000694580">
    <property type="component" value="Chromosome 7"/>
</dbReference>
<dbReference type="PROSITE" id="PS00267">
    <property type="entry name" value="TACHYKININ"/>
    <property type="match status" value="1"/>
</dbReference>
<dbReference type="Ensembl" id="ENSDCDT00010054909.1">
    <property type="protein sequence ID" value="ENSDCDP00010044799.1"/>
    <property type="gene ID" value="ENSDCDG00010027651.1"/>
</dbReference>
<dbReference type="GeneTree" id="ENSGT00650000094974"/>
<evidence type="ECO:0000313" key="10">
    <source>
        <dbReference type="Proteomes" id="UP000694580"/>
    </source>
</evidence>
<dbReference type="InterPro" id="IPR013055">
    <property type="entry name" value="Tachy_Neuro_lke_CS"/>
</dbReference>
<evidence type="ECO:0000256" key="5">
    <source>
        <dbReference type="ARBA" id="ARBA00022729"/>
    </source>
</evidence>
<organism evidence="9 10">
    <name type="scientific">Denticeps clupeoides</name>
    <name type="common">denticle herring</name>
    <dbReference type="NCBI Taxonomy" id="299321"/>
    <lineage>
        <taxon>Eukaryota</taxon>
        <taxon>Metazoa</taxon>
        <taxon>Chordata</taxon>
        <taxon>Craniata</taxon>
        <taxon>Vertebrata</taxon>
        <taxon>Euteleostomi</taxon>
        <taxon>Actinopterygii</taxon>
        <taxon>Neopterygii</taxon>
        <taxon>Teleostei</taxon>
        <taxon>Clupei</taxon>
        <taxon>Clupeiformes</taxon>
        <taxon>Denticipitoidei</taxon>
        <taxon>Denticipitidae</taxon>
        <taxon>Denticeps</taxon>
    </lineage>
</organism>
<evidence type="ECO:0000256" key="8">
    <source>
        <dbReference type="SAM" id="SignalP"/>
    </source>
</evidence>
<feature type="chain" id="PRO_5044265777" evidence="8">
    <location>
        <begin position="26"/>
        <end position="112"/>
    </location>
</feature>
<accession>A0AAY4DI17</accession>
<evidence type="ECO:0000256" key="1">
    <source>
        <dbReference type="ARBA" id="ARBA00004613"/>
    </source>
</evidence>
<protein>
    <submittedName>
        <fullName evidence="9">Uncharacterized protein</fullName>
    </submittedName>
</protein>
<sequence>METVKLAFLAVVLCAQACASRGSSAGEDHQLWSMENWQEEPQESGVAVRFADLMKRSKSQQFHGLMGRSSGVTQPVRLGRKRNKGEMFVGLMGRRSSSGEMQGEWNKHQPFY</sequence>
<name>A0AAY4DI17_9TELE</name>